<dbReference type="RefSeq" id="WP_174400631.1">
    <property type="nucleotide sequence ID" value="NZ_VBSB01000023.1"/>
</dbReference>
<feature type="region of interest" description="Disordered" evidence="1">
    <location>
        <begin position="240"/>
        <end position="272"/>
    </location>
</feature>
<dbReference type="SUPFAM" id="SSF52833">
    <property type="entry name" value="Thioredoxin-like"/>
    <property type="match status" value="1"/>
</dbReference>
<accession>A0ABX2K1B2</accession>
<dbReference type="InterPro" id="IPR036249">
    <property type="entry name" value="Thioredoxin-like_sf"/>
</dbReference>
<reference evidence="2 3" key="1">
    <citation type="submission" date="2019-05" db="EMBL/GenBank/DDBJ databases">
        <title>Mycolicibacterium sphagni ENV482 genome assembly.</title>
        <authorList>
            <person name="Chen W."/>
            <person name="Faulkner N.W."/>
            <person name="Hyman M.R."/>
        </authorList>
    </citation>
    <scope>NUCLEOTIDE SEQUENCE [LARGE SCALE GENOMIC DNA]</scope>
    <source>
        <strain evidence="2 3">ENV482</strain>
    </source>
</reference>
<evidence type="ECO:0000313" key="2">
    <source>
        <dbReference type="EMBL" id="NTY62937.1"/>
    </source>
</evidence>
<organism evidence="2 3">
    <name type="scientific">Mycolicibacterium sphagni</name>
    <dbReference type="NCBI Taxonomy" id="1786"/>
    <lineage>
        <taxon>Bacteria</taxon>
        <taxon>Bacillati</taxon>
        <taxon>Actinomycetota</taxon>
        <taxon>Actinomycetes</taxon>
        <taxon>Mycobacteriales</taxon>
        <taxon>Mycobacteriaceae</taxon>
        <taxon>Mycolicibacterium</taxon>
    </lineage>
</organism>
<proteinExistence type="predicted"/>
<protein>
    <submittedName>
        <fullName evidence="2">DUF899 domain-containing protein</fullName>
    </submittedName>
</protein>
<evidence type="ECO:0000256" key="1">
    <source>
        <dbReference type="SAM" id="MobiDB-lite"/>
    </source>
</evidence>
<dbReference type="EMBL" id="VBSB01000023">
    <property type="protein sequence ID" value="NTY62937.1"/>
    <property type="molecule type" value="Genomic_DNA"/>
</dbReference>
<name>A0ABX2K1B2_9MYCO</name>
<keyword evidence="3" id="KW-1185">Reference proteome</keyword>
<comment type="caution">
    <text evidence="2">The sequence shown here is derived from an EMBL/GenBank/DDBJ whole genome shotgun (WGS) entry which is preliminary data.</text>
</comment>
<sequence>MPEPTAYPDVATRHEWLAARTKLLAREREVTHLRDAVNAERKRLPMVRVDKDYVFEGPDGELRLIDMFDGRSQLYIHHFMWIDAIDAGCPSCTVAGDLQFNEQSLALLHGRDLTVACISRAPFASIARYRDSHAWTFPWYSSNDNDFTYDFHVTLDPARAPIEYNYSSLEELHAAGFTDEELRGDMPGASVFLRRGCEVFHTYSAYARGLDHTSVGYPFLDLTPYGRQEAWEDVPPGWPQDGLAGGVPREETWPGFNHADLKGGRPVPALAR</sequence>
<dbReference type="InterPro" id="IPR010296">
    <property type="entry name" value="DUF899_thioredox"/>
</dbReference>
<dbReference type="Proteomes" id="UP000708347">
    <property type="component" value="Unassembled WGS sequence"/>
</dbReference>
<gene>
    <name evidence="2" type="ORF">FEG63_25730</name>
</gene>
<evidence type="ECO:0000313" key="3">
    <source>
        <dbReference type="Proteomes" id="UP000708347"/>
    </source>
</evidence>
<dbReference type="Pfam" id="PF05988">
    <property type="entry name" value="DUF899"/>
    <property type="match status" value="1"/>
</dbReference>